<protein>
    <recommendedName>
        <fullName evidence="1">Putative plant transposon protein domain-containing protein</fullName>
    </recommendedName>
</protein>
<name>A0ABD1QFR7_9LAMI</name>
<dbReference type="Proteomes" id="UP001604336">
    <property type="component" value="Unassembled WGS sequence"/>
</dbReference>
<dbReference type="InterPro" id="IPR046796">
    <property type="entry name" value="Transposase_32_dom"/>
</dbReference>
<evidence type="ECO:0000313" key="3">
    <source>
        <dbReference type="Proteomes" id="UP001604336"/>
    </source>
</evidence>
<proteinExistence type="predicted"/>
<accession>A0ABD1QFR7</accession>
<evidence type="ECO:0000259" key="1">
    <source>
        <dbReference type="Pfam" id="PF20167"/>
    </source>
</evidence>
<reference evidence="3" key="1">
    <citation type="submission" date="2024-07" db="EMBL/GenBank/DDBJ databases">
        <title>Two chromosome-level genome assemblies of Korean endemic species Abeliophyllum distichum and Forsythia ovata (Oleaceae).</title>
        <authorList>
            <person name="Jang H."/>
        </authorList>
    </citation>
    <scope>NUCLEOTIDE SEQUENCE [LARGE SCALE GENOMIC DNA]</scope>
</reference>
<dbReference type="EMBL" id="JBFOLK010000011">
    <property type="protein sequence ID" value="KAL2475050.1"/>
    <property type="molecule type" value="Genomic_DNA"/>
</dbReference>
<keyword evidence="3" id="KW-1185">Reference proteome</keyword>
<feature type="domain" description="Putative plant transposon protein" evidence="1">
    <location>
        <begin position="98"/>
        <end position="235"/>
    </location>
</feature>
<comment type="caution">
    <text evidence="2">The sequence shown here is derived from an EMBL/GenBank/DDBJ whole genome shotgun (WGS) entry which is preliminary data.</text>
</comment>
<evidence type="ECO:0000313" key="2">
    <source>
        <dbReference type="EMBL" id="KAL2475050.1"/>
    </source>
</evidence>
<sequence length="344" mass="38994">MGLVKKVSTKDKQAQTAVSKARTTLVLVAAEEGSRTAADPSQTESPVEETGFSSLWFQSEDAFLRYHRLFNREILPGREIDFPFLESANFAHLEQFHSFGWMSFLSLSRNYCEKVVRHFYANAELVEPKAEYLETAVKGVAFEVDDSLIFRLYGIPTGGEFYNGTFNRLEACCVIFRDKTMVQTSRDVCKLDWDMQLLHLMIIHVLKPRARKLSSLTNEDTWMMWKIALGQRIDLCDLVGVGDGGCRNKPELRLLYGRLITNIAIKLGADLKEEKFIFMHFNTKIGASSLAKARFELVDGVWIKPGVEVEDEEVEGAARPLPPSPTDWGCIHDRFFDLSSKCDG</sequence>
<dbReference type="AlphaFoldDB" id="A0ABD1QFR7"/>
<gene>
    <name evidence="2" type="ORF">Adt_35786</name>
</gene>
<organism evidence="2 3">
    <name type="scientific">Abeliophyllum distichum</name>
    <dbReference type="NCBI Taxonomy" id="126358"/>
    <lineage>
        <taxon>Eukaryota</taxon>
        <taxon>Viridiplantae</taxon>
        <taxon>Streptophyta</taxon>
        <taxon>Embryophyta</taxon>
        <taxon>Tracheophyta</taxon>
        <taxon>Spermatophyta</taxon>
        <taxon>Magnoliopsida</taxon>
        <taxon>eudicotyledons</taxon>
        <taxon>Gunneridae</taxon>
        <taxon>Pentapetalae</taxon>
        <taxon>asterids</taxon>
        <taxon>lamiids</taxon>
        <taxon>Lamiales</taxon>
        <taxon>Oleaceae</taxon>
        <taxon>Forsythieae</taxon>
        <taxon>Abeliophyllum</taxon>
    </lineage>
</organism>
<dbReference type="Pfam" id="PF20167">
    <property type="entry name" value="Transposase_32"/>
    <property type="match status" value="1"/>
</dbReference>